<dbReference type="AlphaFoldDB" id="A0A2P4Z6X2"/>
<dbReference type="RefSeq" id="XP_024404271.1">
    <property type="nucleotide sequence ID" value="XM_024550987.1"/>
</dbReference>
<accession>A0A2P4Z6X2</accession>
<dbReference type="Proteomes" id="UP000054821">
    <property type="component" value="Unassembled WGS sequence"/>
</dbReference>
<protein>
    <submittedName>
        <fullName evidence="1">Uncharacterized protein</fullName>
    </submittedName>
</protein>
<keyword evidence="2" id="KW-1185">Reference proteome</keyword>
<sequence length="35" mass="4068">MPPMDPNDKSPWKSINHFSALPYGWIPDDSVEFFT</sequence>
<comment type="caution">
    <text evidence="1">The sequence shown here is derived from an EMBL/GenBank/DDBJ whole genome shotgun (WGS) entry which is preliminary data.</text>
</comment>
<organism evidence="1 2">
    <name type="scientific">Trichoderma gamsii</name>
    <dbReference type="NCBI Taxonomy" id="398673"/>
    <lineage>
        <taxon>Eukaryota</taxon>
        <taxon>Fungi</taxon>
        <taxon>Dikarya</taxon>
        <taxon>Ascomycota</taxon>
        <taxon>Pezizomycotina</taxon>
        <taxon>Sordariomycetes</taxon>
        <taxon>Hypocreomycetidae</taxon>
        <taxon>Hypocreales</taxon>
        <taxon>Hypocreaceae</taxon>
        <taxon>Trichoderma</taxon>
    </lineage>
</organism>
<dbReference type="EMBL" id="JPDN02000091">
    <property type="protein sequence ID" value="PON20030.1"/>
    <property type="molecule type" value="Genomic_DNA"/>
</dbReference>
<name>A0A2P4Z6X2_9HYPO</name>
<evidence type="ECO:0000313" key="2">
    <source>
        <dbReference type="Proteomes" id="UP000054821"/>
    </source>
</evidence>
<evidence type="ECO:0000313" key="1">
    <source>
        <dbReference type="EMBL" id="PON20030.1"/>
    </source>
</evidence>
<dbReference type="GeneID" id="36347992"/>
<proteinExistence type="predicted"/>
<gene>
    <name evidence="1" type="ORF">TGAM01_v211107</name>
</gene>
<reference evidence="1 2" key="1">
    <citation type="journal article" date="2016" name="Genome Announc.">
        <title>Draft Whole-Genome Sequence of Trichoderma gamsii T6085, a Promising Biocontrol Agent of Fusarium Head Blight on Wheat.</title>
        <authorList>
            <person name="Baroncelli R."/>
            <person name="Zapparata A."/>
            <person name="Piaggeschi G."/>
            <person name="Sarrocco S."/>
            <person name="Vannacci G."/>
        </authorList>
    </citation>
    <scope>NUCLEOTIDE SEQUENCE [LARGE SCALE GENOMIC DNA]</scope>
    <source>
        <strain evidence="1 2">T6085</strain>
    </source>
</reference>